<accession>A0AAV7F697</accession>
<organism evidence="2 3">
    <name type="scientific">Aristolochia fimbriata</name>
    <name type="common">White veined hardy Dutchman's pipe vine</name>
    <dbReference type="NCBI Taxonomy" id="158543"/>
    <lineage>
        <taxon>Eukaryota</taxon>
        <taxon>Viridiplantae</taxon>
        <taxon>Streptophyta</taxon>
        <taxon>Embryophyta</taxon>
        <taxon>Tracheophyta</taxon>
        <taxon>Spermatophyta</taxon>
        <taxon>Magnoliopsida</taxon>
        <taxon>Magnoliidae</taxon>
        <taxon>Piperales</taxon>
        <taxon>Aristolochiaceae</taxon>
        <taxon>Aristolochia</taxon>
    </lineage>
</organism>
<sequence>MAPSCPPPLSPPFGNNGSSRNNAKNDNSYKGNGDNRINGKDENGFNSKDKNGFNGNDNGYTGNHKNGNYDNTIAPTMIASMIWTTIMTISTERATTLYNTSN</sequence>
<feature type="compositionally biased region" description="Pro residues" evidence="1">
    <location>
        <begin position="1"/>
        <end position="11"/>
    </location>
</feature>
<comment type="caution">
    <text evidence="2">The sequence shown here is derived from an EMBL/GenBank/DDBJ whole genome shotgun (WGS) entry which is preliminary data.</text>
</comment>
<gene>
    <name evidence="2" type="ORF">H6P81_001175</name>
</gene>
<evidence type="ECO:0000313" key="2">
    <source>
        <dbReference type="EMBL" id="KAG9456667.1"/>
    </source>
</evidence>
<dbReference type="EMBL" id="JAINDJ010000002">
    <property type="protein sequence ID" value="KAG9456667.1"/>
    <property type="molecule type" value="Genomic_DNA"/>
</dbReference>
<keyword evidence="3" id="KW-1185">Reference proteome</keyword>
<evidence type="ECO:0000256" key="1">
    <source>
        <dbReference type="SAM" id="MobiDB-lite"/>
    </source>
</evidence>
<name>A0AAV7F697_ARIFI</name>
<feature type="compositionally biased region" description="Basic and acidic residues" evidence="1">
    <location>
        <begin position="37"/>
        <end position="51"/>
    </location>
</feature>
<reference evidence="2 3" key="1">
    <citation type="submission" date="2021-07" db="EMBL/GenBank/DDBJ databases">
        <title>The Aristolochia fimbriata genome: insights into angiosperm evolution, floral development and chemical biosynthesis.</title>
        <authorList>
            <person name="Jiao Y."/>
        </authorList>
    </citation>
    <scope>NUCLEOTIDE SEQUENCE [LARGE SCALE GENOMIC DNA]</scope>
    <source>
        <strain evidence="2">IBCAS-2021</strain>
        <tissue evidence="2">Leaf</tissue>
    </source>
</reference>
<evidence type="ECO:0000313" key="3">
    <source>
        <dbReference type="Proteomes" id="UP000825729"/>
    </source>
</evidence>
<dbReference type="AlphaFoldDB" id="A0AAV7F697"/>
<feature type="compositionally biased region" description="Polar residues" evidence="1">
    <location>
        <begin position="20"/>
        <end position="30"/>
    </location>
</feature>
<feature type="region of interest" description="Disordered" evidence="1">
    <location>
        <begin position="1"/>
        <end position="67"/>
    </location>
</feature>
<protein>
    <submittedName>
        <fullName evidence="2">Uncharacterized protein</fullName>
    </submittedName>
</protein>
<dbReference type="Proteomes" id="UP000825729">
    <property type="component" value="Unassembled WGS sequence"/>
</dbReference>
<proteinExistence type="predicted"/>